<gene>
    <name evidence="1" type="ORF">BpHYR1_039447</name>
</gene>
<evidence type="ECO:0000313" key="2">
    <source>
        <dbReference type="Proteomes" id="UP000276133"/>
    </source>
</evidence>
<sequence length="66" mass="7679">MEIDGGVFNHKKIPLNHQNHYKKQNLNDPSIFKRNSFSLFETMHLLAALKIRLLEKGGLKPQAFFN</sequence>
<comment type="caution">
    <text evidence="1">The sequence shown here is derived from an EMBL/GenBank/DDBJ whole genome shotgun (WGS) entry which is preliminary data.</text>
</comment>
<accession>A0A3M7Q2W6</accession>
<dbReference type="Proteomes" id="UP000276133">
    <property type="component" value="Unassembled WGS sequence"/>
</dbReference>
<dbReference type="EMBL" id="REGN01007603">
    <property type="protein sequence ID" value="RNA05777.1"/>
    <property type="molecule type" value="Genomic_DNA"/>
</dbReference>
<dbReference type="AlphaFoldDB" id="A0A3M7Q2W6"/>
<name>A0A3M7Q2W6_BRAPC</name>
<evidence type="ECO:0000313" key="1">
    <source>
        <dbReference type="EMBL" id="RNA05777.1"/>
    </source>
</evidence>
<protein>
    <submittedName>
        <fullName evidence="1">Uncharacterized protein</fullName>
    </submittedName>
</protein>
<reference evidence="1 2" key="1">
    <citation type="journal article" date="2018" name="Sci. Rep.">
        <title>Genomic signatures of local adaptation to the degree of environmental predictability in rotifers.</title>
        <authorList>
            <person name="Franch-Gras L."/>
            <person name="Hahn C."/>
            <person name="Garcia-Roger E.M."/>
            <person name="Carmona M.J."/>
            <person name="Serra M."/>
            <person name="Gomez A."/>
        </authorList>
    </citation>
    <scope>NUCLEOTIDE SEQUENCE [LARGE SCALE GENOMIC DNA]</scope>
    <source>
        <strain evidence="1">HYR1</strain>
    </source>
</reference>
<organism evidence="1 2">
    <name type="scientific">Brachionus plicatilis</name>
    <name type="common">Marine rotifer</name>
    <name type="synonym">Brachionus muelleri</name>
    <dbReference type="NCBI Taxonomy" id="10195"/>
    <lineage>
        <taxon>Eukaryota</taxon>
        <taxon>Metazoa</taxon>
        <taxon>Spiralia</taxon>
        <taxon>Gnathifera</taxon>
        <taxon>Rotifera</taxon>
        <taxon>Eurotatoria</taxon>
        <taxon>Monogononta</taxon>
        <taxon>Pseudotrocha</taxon>
        <taxon>Ploima</taxon>
        <taxon>Brachionidae</taxon>
        <taxon>Brachionus</taxon>
    </lineage>
</organism>
<keyword evidence="2" id="KW-1185">Reference proteome</keyword>
<proteinExistence type="predicted"/>